<evidence type="ECO:0000256" key="17">
    <source>
        <dbReference type="ARBA" id="ARBA00023268"/>
    </source>
</evidence>
<dbReference type="NCBIfam" id="NF007061">
    <property type="entry name" value="PRK09506.1"/>
    <property type="match status" value="1"/>
</dbReference>
<evidence type="ECO:0000256" key="7">
    <source>
        <dbReference type="ARBA" id="ARBA00022475"/>
    </source>
</evidence>
<keyword evidence="9" id="KW-0645">Protease</keyword>
<keyword evidence="25" id="KW-0812">Transmembrane</keyword>
<evidence type="ECO:0000313" key="29">
    <source>
        <dbReference type="EMBL" id="MBC9129847.1"/>
    </source>
</evidence>
<keyword evidence="17" id="KW-0511">Multifunctional enzyme</keyword>
<feature type="domain" description="Bifunctional transglycosylase second" evidence="28">
    <location>
        <begin position="79"/>
        <end position="161"/>
    </location>
</feature>
<feature type="transmembrane region" description="Helical" evidence="25">
    <location>
        <begin position="30"/>
        <end position="53"/>
    </location>
</feature>
<keyword evidence="12" id="KW-0378">Hydrolase</keyword>
<evidence type="ECO:0000256" key="13">
    <source>
        <dbReference type="ARBA" id="ARBA00022960"/>
    </source>
</evidence>
<dbReference type="Gene3D" id="3.40.710.10">
    <property type="entry name" value="DD-peptidase/beta-lactamase superfamily"/>
    <property type="match status" value="1"/>
</dbReference>
<evidence type="ECO:0000256" key="21">
    <source>
        <dbReference type="ARBA" id="ARBA00049902"/>
    </source>
</evidence>
<evidence type="ECO:0000256" key="3">
    <source>
        <dbReference type="ARBA" id="ARBA00004752"/>
    </source>
</evidence>
<keyword evidence="25" id="KW-1133">Transmembrane helix</keyword>
<keyword evidence="14 23" id="KW-0573">Peptidoglycan synthesis</keyword>
<keyword evidence="11 23" id="KW-0808">Transferase</keyword>
<evidence type="ECO:0000256" key="10">
    <source>
        <dbReference type="ARBA" id="ARBA00022676"/>
    </source>
</evidence>
<feature type="domain" description="Glycosyl transferase family 51" evidence="27">
    <location>
        <begin position="174"/>
        <end position="345"/>
    </location>
</feature>
<evidence type="ECO:0000256" key="16">
    <source>
        <dbReference type="ARBA" id="ARBA00023251"/>
    </source>
</evidence>
<dbReference type="InterPro" id="IPR001460">
    <property type="entry name" value="PCN-bd_Tpept"/>
</dbReference>
<dbReference type="NCBIfam" id="TIGR02071">
    <property type="entry name" value="PBP_1b"/>
    <property type="match status" value="1"/>
</dbReference>
<dbReference type="Gene3D" id="3.30.2060.10">
    <property type="entry name" value="Penicillin-binding protein 1b domain"/>
    <property type="match status" value="1"/>
</dbReference>
<evidence type="ECO:0000313" key="30">
    <source>
        <dbReference type="Proteomes" id="UP000651208"/>
    </source>
</evidence>
<dbReference type="PANTHER" id="PTHR32282">
    <property type="entry name" value="BINDING PROTEIN TRANSPEPTIDASE, PUTATIVE-RELATED"/>
    <property type="match status" value="1"/>
</dbReference>
<keyword evidence="30" id="KW-1185">Reference proteome</keyword>
<keyword evidence="13 23" id="KW-0133">Cell shape</keyword>
<dbReference type="InterPro" id="IPR011813">
    <property type="entry name" value="PBP_1b"/>
</dbReference>
<keyword evidence="8" id="KW-0121">Carboxypeptidase</keyword>
<keyword evidence="10 23" id="KW-0328">Glycosyltransferase</keyword>
<gene>
    <name evidence="29" type="primary">mrcB</name>
    <name evidence="29" type="ORF">FcAc13_00800</name>
</gene>
<comment type="subcellular location">
    <subcellularLocation>
        <location evidence="2">Cell membrane</location>
    </subcellularLocation>
</comment>
<comment type="caution">
    <text evidence="29">The sequence shown here is derived from an EMBL/GenBank/DDBJ whole genome shotgun (WGS) entry which is preliminary data.</text>
</comment>
<dbReference type="InterPro" id="IPR012338">
    <property type="entry name" value="Beta-lactam/transpept-like"/>
</dbReference>
<comment type="pathway">
    <text evidence="3 23">Cell wall biogenesis; peptidoglycan biosynthesis.</text>
</comment>
<evidence type="ECO:0000259" key="26">
    <source>
        <dbReference type="Pfam" id="PF00905"/>
    </source>
</evidence>
<evidence type="ECO:0000256" key="18">
    <source>
        <dbReference type="ARBA" id="ARBA00023316"/>
    </source>
</evidence>
<keyword evidence="16" id="KW-0046">Antibiotic resistance</keyword>
<dbReference type="Proteomes" id="UP000651208">
    <property type="component" value="Unassembled WGS sequence"/>
</dbReference>
<evidence type="ECO:0000256" key="23">
    <source>
        <dbReference type="PIRNR" id="PIRNR002799"/>
    </source>
</evidence>
<dbReference type="Pfam" id="PF00905">
    <property type="entry name" value="Transpeptidase"/>
    <property type="match status" value="1"/>
</dbReference>
<dbReference type="EMBL" id="JABURY010000004">
    <property type="protein sequence ID" value="MBC9129847.1"/>
    <property type="molecule type" value="Genomic_DNA"/>
</dbReference>
<keyword evidence="15 25" id="KW-0472">Membrane</keyword>
<protein>
    <recommendedName>
        <fullName evidence="6 22">Penicillin-binding protein 1B</fullName>
        <shortName evidence="23">PBP-1b</shortName>
        <shortName evidence="23">PBP1b</shortName>
    </recommendedName>
    <alternativeName>
        <fullName evidence="19 23">Murein polymerase</fullName>
    </alternativeName>
</protein>
<dbReference type="SUPFAM" id="SSF56601">
    <property type="entry name" value="beta-lactamase/transpeptidase-like"/>
    <property type="match status" value="1"/>
</dbReference>
<dbReference type="InterPro" id="IPR028166">
    <property type="entry name" value="UB2H"/>
</dbReference>
<accession>A0ABR7QUE8</accession>
<dbReference type="InterPro" id="IPR036950">
    <property type="entry name" value="PBP_transglycosylase"/>
</dbReference>
<evidence type="ECO:0000256" key="2">
    <source>
        <dbReference type="ARBA" id="ARBA00004236"/>
    </source>
</evidence>
<evidence type="ECO:0000259" key="27">
    <source>
        <dbReference type="Pfam" id="PF00912"/>
    </source>
</evidence>
<evidence type="ECO:0000256" key="11">
    <source>
        <dbReference type="ARBA" id="ARBA00022679"/>
    </source>
</evidence>
<comment type="catalytic activity">
    <reaction evidence="20">
        <text>Preferential cleavage: (Ac)2-L-Lys-D-Ala-|-D-Ala. Also transpeptidation of peptidyl-alanyl moieties that are N-acyl substituents of D-alanine.</text>
        <dbReference type="EC" id="3.4.16.4"/>
    </reaction>
</comment>
<comment type="similarity">
    <text evidence="4 23">In the C-terminal section; belongs to the transpeptidase family.</text>
</comment>
<dbReference type="InterPro" id="IPR001264">
    <property type="entry name" value="Glyco_trans_51"/>
</dbReference>
<dbReference type="PANTHER" id="PTHR32282:SF11">
    <property type="entry name" value="PENICILLIN-BINDING PROTEIN 1B"/>
    <property type="match status" value="1"/>
</dbReference>
<feature type="compositionally biased region" description="Basic and acidic residues" evidence="24">
    <location>
        <begin position="1"/>
        <end position="11"/>
    </location>
</feature>
<evidence type="ECO:0000256" key="15">
    <source>
        <dbReference type="ARBA" id="ARBA00023136"/>
    </source>
</evidence>
<comment type="similarity">
    <text evidence="5 23">In the N-terminal section; belongs to the glycosyltransferase 51 family.</text>
</comment>
<proteinExistence type="inferred from homology"/>
<evidence type="ECO:0000256" key="9">
    <source>
        <dbReference type="ARBA" id="ARBA00022670"/>
    </source>
</evidence>
<evidence type="ECO:0000256" key="4">
    <source>
        <dbReference type="ARBA" id="ARBA00007090"/>
    </source>
</evidence>
<dbReference type="PIRSF" id="PIRSF002799">
    <property type="entry name" value="PBP_1b"/>
    <property type="match status" value="1"/>
</dbReference>
<reference evidence="29 30" key="1">
    <citation type="submission" date="2020-06" db="EMBL/GenBank/DDBJ databases">
        <title>Frischella cerana isolated from Apis cerana gut homogenate.</title>
        <authorList>
            <person name="Wolter L.A."/>
            <person name="Suenami S."/>
            <person name="Miyazaki R."/>
        </authorList>
    </citation>
    <scope>NUCLEOTIDE SEQUENCE [LARGE SCALE GENOMIC DNA]</scope>
    <source>
        <strain evidence="29 30">Ac13</strain>
    </source>
</reference>
<organism evidence="29 30">
    <name type="scientific">Frischella japonica</name>
    <dbReference type="NCBI Taxonomy" id="2741544"/>
    <lineage>
        <taxon>Bacteria</taxon>
        <taxon>Pseudomonadati</taxon>
        <taxon>Pseudomonadota</taxon>
        <taxon>Gammaproteobacteria</taxon>
        <taxon>Orbales</taxon>
        <taxon>Orbaceae</taxon>
        <taxon>Frischella</taxon>
    </lineage>
</organism>
<evidence type="ECO:0000256" key="20">
    <source>
        <dbReference type="ARBA" id="ARBA00034000"/>
    </source>
</evidence>
<feature type="domain" description="Penicillin-binding protein transpeptidase" evidence="26">
    <location>
        <begin position="439"/>
        <end position="697"/>
    </location>
</feature>
<dbReference type="InterPro" id="IPR023346">
    <property type="entry name" value="Lysozyme-like_dom_sf"/>
</dbReference>
<keyword evidence="7" id="KW-1003">Cell membrane</keyword>
<keyword evidence="18 23" id="KW-0961">Cell wall biogenesis/degradation</keyword>
<dbReference type="InterPro" id="IPR027417">
    <property type="entry name" value="P-loop_NTPase"/>
</dbReference>
<dbReference type="Pfam" id="PF14814">
    <property type="entry name" value="UB2H"/>
    <property type="match status" value="1"/>
</dbReference>
<evidence type="ECO:0000256" key="19">
    <source>
        <dbReference type="ARBA" id="ARBA00032454"/>
    </source>
</evidence>
<name>A0ABR7QUE8_9GAMM</name>
<evidence type="ECO:0000256" key="8">
    <source>
        <dbReference type="ARBA" id="ARBA00022645"/>
    </source>
</evidence>
<dbReference type="GO" id="GO:0016740">
    <property type="term" value="F:transferase activity"/>
    <property type="evidence" value="ECO:0007669"/>
    <property type="project" value="UniProtKB-KW"/>
</dbReference>
<dbReference type="Gene3D" id="1.10.3810.10">
    <property type="entry name" value="Biosynthetic peptidoglycan transglycosylase-like"/>
    <property type="match status" value="1"/>
</dbReference>
<comment type="function">
    <text evidence="1 23">Cell wall formation. Synthesis of cross-linked peptidoglycan from the lipid intermediates. The enzyme has a penicillin-insensitive transglycosylase N-terminal domain (formation of linear glycan strands) and a penicillin-sensitive transpeptidase C-terminal domain (cross-linking of the peptide subunits).</text>
</comment>
<evidence type="ECO:0000256" key="1">
    <source>
        <dbReference type="ARBA" id="ARBA00002624"/>
    </source>
</evidence>
<evidence type="ECO:0000259" key="28">
    <source>
        <dbReference type="Pfam" id="PF14814"/>
    </source>
</evidence>
<feature type="compositionally biased region" description="Basic residues" evidence="24">
    <location>
        <begin position="12"/>
        <end position="23"/>
    </location>
</feature>
<comment type="catalytic activity">
    <reaction evidence="21">
        <text>[GlcNAc-(1-&gt;4)-Mur2Ac(oyl-L-Ala-gamma-D-Glu-L-Lys-D-Ala-D-Ala)](n)-di-trans,octa-cis-undecaprenyl diphosphate + beta-D-GlcNAc-(1-&gt;4)-Mur2Ac(oyl-L-Ala-gamma-D-Glu-L-Lys-D-Ala-D-Ala)-di-trans,octa-cis-undecaprenyl diphosphate = [GlcNAc-(1-&gt;4)-Mur2Ac(oyl-L-Ala-gamma-D-Glu-L-Lys-D-Ala-D-Ala)](n+1)-di-trans,octa-cis-undecaprenyl diphosphate + di-trans,octa-cis-undecaprenyl diphosphate + H(+)</text>
        <dbReference type="Rhea" id="RHEA:23708"/>
        <dbReference type="Rhea" id="RHEA-COMP:9602"/>
        <dbReference type="Rhea" id="RHEA-COMP:9603"/>
        <dbReference type="ChEBI" id="CHEBI:15378"/>
        <dbReference type="ChEBI" id="CHEBI:58405"/>
        <dbReference type="ChEBI" id="CHEBI:60033"/>
        <dbReference type="ChEBI" id="CHEBI:78435"/>
        <dbReference type="EC" id="2.4.99.28"/>
    </reaction>
</comment>
<dbReference type="RefSeq" id="WP_187754308.1">
    <property type="nucleotide sequence ID" value="NZ_JABURY010000004.1"/>
</dbReference>
<evidence type="ECO:0000256" key="22">
    <source>
        <dbReference type="NCBIfam" id="TIGR02071"/>
    </source>
</evidence>
<dbReference type="Gene3D" id="1.20.5.100">
    <property type="entry name" value="Cytochrome c1, transmembrane anchor, C-terminal"/>
    <property type="match status" value="1"/>
</dbReference>
<evidence type="ECO:0000256" key="24">
    <source>
        <dbReference type="SAM" id="MobiDB-lite"/>
    </source>
</evidence>
<evidence type="ECO:0000256" key="5">
    <source>
        <dbReference type="ARBA" id="ARBA00007739"/>
    </source>
</evidence>
<dbReference type="InterPro" id="IPR050396">
    <property type="entry name" value="Glycosyltr_51/Transpeptidase"/>
</dbReference>
<dbReference type="SUPFAM" id="SSF53955">
    <property type="entry name" value="Lysozyme-like"/>
    <property type="match status" value="1"/>
</dbReference>
<dbReference type="Pfam" id="PF00912">
    <property type="entry name" value="Transgly"/>
    <property type="match status" value="1"/>
</dbReference>
<feature type="region of interest" description="Disordered" evidence="24">
    <location>
        <begin position="1"/>
        <end position="23"/>
    </location>
</feature>
<evidence type="ECO:0000256" key="12">
    <source>
        <dbReference type="ARBA" id="ARBA00022801"/>
    </source>
</evidence>
<evidence type="ECO:0000256" key="14">
    <source>
        <dbReference type="ARBA" id="ARBA00022984"/>
    </source>
</evidence>
<evidence type="ECO:0000256" key="25">
    <source>
        <dbReference type="SAM" id="Phobius"/>
    </source>
</evidence>
<evidence type="ECO:0000256" key="6">
    <source>
        <dbReference type="ARBA" id="ARBA00018637"/>
    </source>
</evidence>
<sequence>MAKKTKTEQKTKQRSKKSKKKNTKTSKKSYFGWLLLKLLLVITAVIIVSGIYLDQQIKEKIDGNVWQLPATVYGRIIILESGDVFSLDEIIAQLNSSHYRQVSVITKPGEFIVKPNYIDIYRRPFSFPDADEEPFYARITFKQNHIIKIINLNNGRKIDSLKIDPKLITLIRSSNNEQRLFVPLKDFPESLVQTLIATEDKRFYQHDGISIYSILRAIYANLISGRTLQGGSTLTQQLVKNLFLTNERSYVRKLREAYMAIILDSRYSKERILELYLNEVYLGQVADQEIHGFPLASLYYFGRPVNELSLDQQALLVAMVKGASYYNPWSKPDRVLERRNLVLKLIQEQNIIDEELYQLLCRRSLSILPKGGVISPHPAFVQLVKRDLRKQLGEHANHLSGMKIFTTFDPLVQQAAEQALTEEIARLKKITNNPYLQAAIVIVDRQTGEIRGLIGGEDPQYPGYNRALFARRPIGSLAKPPTYLTALSHPQQYQLNTILEDKPITIKLDNHTIWKPNNFDKQYRNKVLLVDALAKSLNVPSVNLGMSVGLSATKKTLLSLGVPESEIKAVPSRFLGSLELTPLETAQIYQVITNTGKKSSLSILNAVVSNQNQLVFQSYPNIIQAVSAQAAYLTTYAMQQVIERGTAKALSSDYPSTHLAGKTGTTNDLRDSWFVGIDGKNVVVIWVGLDDHKPMQLTGSAGALKIYQKYLHYNPPQSFYQNQPANIKMINIDAQGRWQCAGVGVMQLPVWASDKNGLCSNDNSISDYQKTEDQAPNWLKRMFNF</sequence>
<dbReference type="SUPFAM" id="SSF52540">
    <property type="entry name" value="P-loop containing nucleoside triphosphate hydrolases"/>
    <property type="match status" value="1"/>
</dbReference>